<name>A0A1H7ZA50_9FLAO</name>
<evidence type="ECO:0000313" key="1">
    <source>
        <dbReference type="EMBL" id="SEM54397.1"/>
    </source>
</evidence>
<keyword evidence="2" id="KW-1185">Reference proteome</keyword>
<protein>
    <submittedName>
        <fullName evidence="1">Uncharacterized protein</fullName>
    </submittedName>
</protein>
<accession>A0A1H7ZA50</accession>
<dbReference type="STRING" id="295069.SAMN05421856_10493"/>
<proteinExistence type="predicted"/>
<dbReference type="OrthoDB" id="1147123at2"/>
<dbReference type="Proteomes" id="UP000199450">
    <property type="component" value="Unassembled WGS sequence"/>
</dbReference>
<dbReference type="EMBL" id="FOBV01000004">
    <property type="protein sequence ID" value="SEM54397.1"/>
    <property type="molecule type" value="Genomic_DNA"/>
</dbReference>
<reference evidence="2" key="1">
    <citation type="submission" date="2016-10" db="EMBL/GenBank/DDBJ databases">
        <authorList>
            <person name="Varghese N."/>
            <person name="Submissions S."/>
        </authorList>
    </citation>
    <scope>NUCLEOTIDE SEQUENCE [LARGE SCALE GENOMIC DNA]</scope>
    <source>
        <strain evidence="2">DSM 17453</strain>
    </source>
</reference>
<dbReference type="RefSeq" id="WP_089999802.1">
    <property type="nucleotide sequence ID" value="NZ_FOBV01000004.1"/>
</dbReference>
<evidence type="ECO:0000313" key="2">
    <source>
        <dbReference type="Proteomes" id="UP000199450"/>
    </source>
</evidence>
<gene>
    <name evidence="1" type="ORF">SAMN05421856_10493</name>
</gene>
<dbReference type="AlphaFoldDB" id="A0A1H7ZA50"/>
<sequence>MYYKNNVWSDIRFEYNGNYIVKLYYLDKFGREDKDIKPTVVTFKYTFDKHKNWTQIIKNVDGKDLYKWVREIKYYE</sequence>
<organism evidence="1 2">
    <name type="scientific">Chryseobacterium taichungense</name>
    <dbReference type="NCBI Taxonomy" id="295069"/>
    <lineage>
        <taxon>Bacteria</taxon>
        <taxon>Pseudomonadati</taxon>
        <taxon>Bacteroidota</taxon>
        <taxon>Flavobacteriia</taxon>
        <taxon>Flavobacteriales</taxon>
        <taxon>Weeksellaceae</taxon>
        <taxon>Chryseobacterium group</taxon>
        <taxon>Chryseobacterium</taxon>
    </lineage>
</organism>